<dbReference type="GO" id="GO:0003887">
    <property type="term" value="F:DNA-directed DNA polymerase activity"/>
    <property type="evidence" value="ECO:0007669"/>
    <property type="project" value="UniProtKB-UniRule"/>
</dbReference>
<evidence type="ECO:0000256" key="8">
    <source>
        <dbReference type="ARBA" id="ARBA00022932"/>
    </source>
</evidence>
<reference evidence="14" key="1">
    <citation type="journal article" date="2020" name="Appl. Environ. Microbiol.">
        <title>Medium-Chain Fatty Acid Synthesis by 'Candidatus Weimeria bifida' gen. nov., sp. nov., and 'Candidatus Pseudoramibacter fermentans' sp. nov.</title>
        <authorList>
            <person name="Scarborough M.J."/>
            <person name="Myers K.S."/>
            <person name="Donohue T.J."/>
            <person name="Noguera D.R."/>
        </authorList>
    </citation>
    <scope>NUCLEOTIDE SEQUENCE</scope>
    <source>
        <strain evidence="14">LCO1.1</strain>
    </source>
</reference>
<evidence type="ECO:0000259" key="13">
    <source>
        <dbReference type="Pfam" id="PF02768"/>
    </source>
</evidence>
<comment type="caution">
    <text evidence="14">The sequence shown here is derived from an EMBL/GenBank/DDBJ whole genome shotgun (WGS) entry which is preliminary data.</text>
</comment>
<organism evidence="14 15">
    <name type="scientific">Candidatus Weimeria bifida</name>
    <dbReference type="NCBI Taxonomy" id="2599074"/>
    <lineage>
        <taxon>Bacteria</taxon>
        <taxon>Bacillati</taxon>
        <taxon>Bacillota</taxon>
        <taxon>Clostridia</taxon>
        <taxon>Lachnospirales</taxon>
        <taxon>Lachnospiraceae</taxon>
        <taxon>Candidatus Weimeria</taxon>
    </lineage>
</organism>
<evidence type="ECO:0000256" key="6">
    <source>
        <dbReference type="ARBA" id="ARBA00022695"/>
    </source>
</evidence>
<evidence type="ECO:0000256" key="5">
    <source>
        <dbReference type="ARBA" id="ARBA00022679"/>
    </source>
</evidence>
<feature type="domain" description="DNA polymerase III beta sliding clamp C-terminal" evidence="13">
    <location>
        <begin position="249"/>
        <end position="364"/>
    </location>
</feature>
<comment type="subcellular location">
    <subcellularLocation>
        <location evidence="1 10">Cytoplasm</location>
    </subcellularLocation>
</comment>
<comment type="function">
    <text evidence="10">Confers DNA tethering and processivity to DNA polymerases and other proteins. Acts as a clamp, forming a ring around DNA (a reaction catalyzed by the clamp-loading complex) which diffuses in an ATP-independent manner freely and bidirectionally along dsDNA. Initially characterized for its ability to contact the catalytic subunit of DNA polymerase III (Pol III), a complex, multichain enzyme responsible for most of the replicative synthesis in bacteria; Pol III exhibits 3'-5' exonuclease proofreading activity. The beta chain is required for initiation of replication as well as for processivity of DNA replication.</text>
</comment>
<gene>
    <name evidence="14" type="primary">dnaN</name>
    <name evidence="14" type="ORF">FRC54_08855</name>
</gene>
<keyword evidence="15" id="KW-1185">Reference proteome</keyword>
<proteinExistence type="inferred from homology"/>
<evidence type="ECO:0000256" key="3">
    <source>
        <dbReference type="ARBA" id="ARBA00021035"/>
    </source>
</evidence>
<comment type="subunit">
    <text evidence="10">Forms a ring-shaped head-to-tail homodimer around DNA.</text>
</comment>
<dbReference type="InterPro" id="IPR022635">
    <property type="entry name" value="DNA_polIII_beta_C"/>
</dbReference>
<dbReference type="GO" id="GO:0008408">
    <property type="term" value="F:3'-5' exonuclease activity"/>
    <property type="evidence" value="ECO:0007669"/>
    <property type="project" value="InterPro"/>
</dbReference>
<feature type="domain" description="DNA polymerase III beta sliding clamp central" evidence="12">
    <location>
        <begin position="130"/>
        <end position="242"/>
    </location>
</feature>
<dbReference type="PANTHER" id="PTHR30478:SF0">
    <property type="entry name" value="BETA SLIDING CLAMP"/>
    <property type="match status" value="1"/>
</dbReference>
<dbReference type="AlphaFoldDB" id="A0A6N7J091"/>
<evidence type="ECO:0000313" key="14">
    <source>
        <dbReference type="EMBL" id="MQN01994.1"/>
    </source>
</evidence>
<evidence type="ECO:0000256" key="2">
    <source>
        <dbReference type="ARBA" id="ARBA00010752"/>
    </source>
</evidence>
<dbReference type="SMART" id="SM00480">
    <property type="entry name" value="POL3Bc"/>
    <property type="match status" value="1"/>
</dbReference>
<evidence type="ECO:0000259" key="11">
    <source>
        <dbReference type="Pfam" id="PF00712"/>
    </source>
</evidence>
<sequence>MKISCSQSALQNSVNVVSKAVPGKTPMPILECILLKTENNVLKLTASNMDLGIESIVTDTIVEEEGYVALDAKLFSDMVRNLPADTVYIESDDQFHTTIRCGKAEYKIIGKSGQDFPKLPIVKIDEPVVLSQLTLKNIITQTSFAAAVNEANKMMTGVFMEIHENQMKMVALDGHRISIRVIELKQPYPDHSAVIPGKSLNEIVKNLSSEQQNEAMIYFTENQMIVDIENTTMVVRLIDGEYFNYEQMIRAQFKTKVIINRRELMEGINRATLLVKEGDKKPVIINVTEDKLELMGNSAVGTLKEDIPVVKEGNDLMIGFNPRFLLDALRVIDDEQVTMYLMDAKSPAFFKNDTETYNYIILPVNFLNQR</sequence>
<protein>
    <recommendedName>
        <fullName evidence="3 10">Beta sliding clamp</fullName>
    </recommendedName>
</protein>
<comment type="similarity">
    <text evidence="2 10">Belongs to the beta sliding clamp family.</text>
</comment>
<name>A0A6N7J091_9FIRM</name>
<evidence type="ECO:0000259" key="12">
    <source>
        <dbReference type="Pfam" id="PF02767"/>
    </source>
</evidence>
<dbReference type="Proteomes" id="UP000460257">
    <property type="component" value="Unassembled WGS sequence"/>
</dbReference>
<evidence type="ECO:0000256" key="1">
    <source>
        <dbReference type="ARBA" id="ARBA00004496"/>
    </source>
</evidence>
<dbReference type="InterPro" id="IPR022634">
    <property type="entry name" value="DNA_polIII_beta_N"/>
</dbReference>
<dbReference type="Pfam" id="PF02767">
    <property type="entry name" value="DNA_pol3_beta_2"/>
    <property type="match status" value="1"/>
</dbReference>
<dbReference type="PANTHER" id="PTHR30478">
    <property type="entry name" value="DNA POLYMERASE III SUBUNIT BETA"/>
    <property type="match status" value="1"/>
</dbReference>
<accession>A0A6N7J091</accession>
<evidence type="ECO:0000256" key="7">
    <source>
        <dbReference type="ARBA" id="ARBA00022705"/>
    </source>
</evidence>
<dbReference type="GO" id="GO:0009360">
    <property type="term" value="C:DNA polymerase III complex"/>
    <property type="evidence" value="ECO:0007669"/>
    <property type="project" value="InterPro"/>
</dbReference>
<dbReference type="Pfam" id="PF00712">
    <property type="entry name" value="DNA_pol3_beta"/>
    <property type="match status" value="1"/>
</dbReference>
<keyword evidence="8 10" id="KW-0239">DNA-directed DNA polymerase</keyword>
<evidence type="ECO:0000313" key="15">
    <source>
        <dbReference type="Proteomes" id="UP000460257"/>
    </source>
</evidence>
<keyword evidence="6 10" id="KW-0548">Nucleotidyltransferase</keyword>
<evidence type="ECO:0000256" key="10">
    <source>
        <dbReference type="PIRNR" id="PIRNR000804"/>
    </source>
</evidence>
<keyword evidence="7 10" id="KW-0235">DNA replication</keyword>
<evidence type="ECO:0000256" key="9">
    <source>
        <dbReference type="ARBA" id="ARBA00023125"/>
    </source>
</evidence>
<keyword evidence="9" id="KW-0238">DNA-binding</keyword>
<dbReference type="GO" id="GO:0006271">
    <property type="term" value="P:DNA strand elongation involved in DNA replication"/>
    <property type="evidence" value="ECO:0007669"/>
    <property type="project" value="TreeGrafter"/>
</dbReference>
<dbReference type="CDD" id="cd00140">
    <property type="entry name" value="beta_clamp"/>
    <property type="match status" value="1"/>
</dbReference>
<dbReference type="InterPro" id="IPR022637">
    <property type="entry name" value="DNA_polIII_beta_cen"/>
</dbReference>
<dbReference type="GO" id="GO:0003677">
    <property type="term" value="F:DNA binding"/>
    <property type="evidence" value="ECO:0007669"/>
    <property type="project" value="UniProtKB-UniRule"/>
</dbReference>
<keyword evidence="4 10" id="KW-0963">Cytoplasm</keyword>
<feature type="domain" description="DNA polymerase III beta sliding clamp N-terminal" evidence="11">
    <location>
        <begin position="1"/>
        <end position="120"/>
    </location>
</feature>
<dbReference type="EMBL" id="VOGC01000007">
    <property type="protein sequence ID" value="MQN01994.1"/>
    <property type="molecule type" value="Genomic_DNA"/>
</dbReference>
<dbReference type="InterPro" id="IPR046938">
    <property type="entry name" value="DNA_clamp_sf"/>
</dbReference>
<dbReference type="GO" id="GO:0005737">
    <property type="term" value="C:cytoplasm"/>
    <property type="evidence" value="ECO:0007669"/>
    <property type="project" value="UniProtKB-SubCell"/>
</dbReference>
<keyword evidence="5 10" id="KW-0808">Transferase</keyword>
<dbReference type="Gene3D" id="3.10.150.10">
    <property type="entry name" value="DNA Polymerase III, subunit A, domain 2"/>
    <property type="match status" value="1"/>
</dbReference>
<evidence type="ECO:0000256" key="4">
    <source>
        <dbReference type="ARBA" id="ARBA00022490"/>
    </source>
</evidence>
<dbReference type="Pfam" id="PF02768">
    <property type="entry name" value="DNA_pol3_beta_3"/>
    <property type="match status" value="1"/>
</dbReference>
<dbReference type="NCBIfam" id="TIGR00663">
    <property type="entry name" value="dnan"/>
    <property type="match status" value="1"/>
</dbReference>
<dbReference type="Gene3D" id="3.70.10.10">
    <property type="match status" value="1"/>
</dbReference>
<dbReference type="SUPFAM" id="SSF55979">
    <property type="entry name" value="DNA clamp"/>
    <property type="match status" value="3"/>
</dbReference>
<dbReference type="InterPro" id="IPR001001">
    <property type="entry name" value="DNA_polIII_beta"/>
</dbReference>
<dbReference type="PIRSF" id="PIRSF000804">
    <property type="entry name" value="DNA_pol_III_b"/>
    <property type="match status" value="1"/>
</dbReference>